<feature type="compositionally biased region" description="Polar residues" evidence="1">
    <location>
        <begin position="38"/>
        <end position="61"/>
    </location>
</feature>
<evidence type="ECO:0000256" key="2">
    <source>
        <dbReference type="SAM" id="Phobius"/>
    </source>
</evidence>
<keyword evidence="2" id="KW-1133">Transmembrane helix</keyword>
<keyword evidence="2" id="KW-0472">Membrane</keyword>
<feature type="region of interest" description="Disordered" evidence="1">
    <location>
        <begin position="38"/>
        <end position="95"/>
    </location>
</feature>
<sequence length="159" mass="17159">MVTAAALPFPTEEPQPIFDFHFLDIFDVPSKLGESSKLLAQSASARTTQSRPARQLTTQAVQKRPTVKPLPAPIFFEGPARPREEPSALPTPLPAVELFDGPSRLRPYAHGGSRGSSTSRALPVMLLLLGLSGGVVLFGVDYQRSLGSRLKEAPAARTW</sequence>
<name>A0A1C7MI31_GRIFR</name>
<gene>
    <name evidence="3" type="ORF">A0H81_03162</name>
</gene>
<comment type="caution">
    <text evidence="3">The sequence shown here is derived from an EMBL/GenBank/DDBJ whole genome shotgun (WGS) entry which is preliminary data.</text>
</comment>
<keyword evidence="4" id="KW-1185">Reference proteome</keyword>
<proteinExistence type="predicted"/>
<dbReference type="OrthoDB" id="3168922at2759"/>
<reference evidence="3 4" key="1">
    <citation type="submission" date="2016-03" db="EMBL/GenBank/DDBJ databases">
        <title>Whole genome sequencing of Grifola frondosa 9006-11.</title>
        <authorList>
            <person name="Min B."/>
            <person name="Park H."/>
            <person name="Kim J.-G."/>
            <person name="Cho H."/>
            <person name="Oh Y.-L."/>
            <person name="Kong W.-S."/>
            <person name="Choi I.-G."/>
        </authorList>
    </citation>
    <scope>NUCLEOTIDE SEQUENCE [LARGE SCALE GENOMIC DNA]</scope>
    <source>
        <strain evidence="3 4">9006-11</strain>
    </source>
</reference>
<accession>A0A1C7MI31</accession>
<dbReference type="EMBL" id="LUGG01000003">
    <property type="protein sequence ID" value="OBZ76500.1"/>
    <property type="molecule type" value="Genomic_DNA"/>
</dbReference>
<evidence type="ECO:0000256" key="1">
    <source>
        <dbReference type="SAM" id="MobiDB-lite"/>
    </source>
</evidence>
<dbReference type="AlphaFoldDB" id="A0A1C7MI31"/>
<protein>
    <submittedName>
        <fullName evidence="3">Uncharacterized protein</fullName>
    </submittedName>
</protein>
<evidence type="ECO:0000313" key="3">
    <source>
        <dbReference type="EMBL" id="OBZ76500.1"/>
    </source>
</evidence>
<feature type="transmembrane region" description="Helical" evidence="2">
    <location>
        <begin position="121"/>
        <end position="140"/>
    </location>
</feature>
<dbReference type="Proteomes" id="UP000092993">
    <property type="component" value="Unassembled WGS sequence"/>
</dbReference>
<keyword evidence="2" id="KW-0812">Transmembrane</keyword>
<organism evidence="3 4">
    <name type="scientific">Grifola frondosa</name>
    <name type="common">Maitake</name>
    <name type="synonym">Polyporus frondosus</name>
    <dbReference type="NCBI Taxonomy" id="5627"/>
    <lineage>
        <taxon>Eukaryota</taxon>
        <taxon>Fungi</taxon>
        <taxon>Dikarya</taxon>
        <taxon>Basidiomycota</taxon>
        <taxon>Agaricomycotina</taxon>
        <taxon>Agaricomycetes</taxon>
        <taxon>Polyporales</taxon>
        <taxon>Grifolaceae</taxon>
        <taxon>Grifola</taxon>
    </lineage>
</organism>
<dbReference type="OMA" id="IFDAPAR"/>
<evidence type="ECO:0000313" key="4">
    <source>
        <dbReference type="Proteomes" id="UP000092993"/>
    </source>
</evidence>